<gene>
    <name evidence="1" type="ORF">S12H4_19510</name>
</gene>
<organism evidence="1">
    <name type="scientific">marine sediment metagenome</name>
    <dbReference type="NCBI Taxonomy" id="412755"/>
    <lineage>
        <taxon>unclassified sequences</taxon>
        <taxon>metagenomes</taxon>
        <taxon>ecological metagenomes</taxon>
    </lineage>
</organism>
<comment type="caution">
    <text evidence="1">The sequence shown here is derived from an EMBL/GenBank/DDBJ whole genome shotgun (WGS) entry which is preliminary data.</text>
</comment>
<proteinExistence type="predicted"/>
<sequence length="54" mass="6255">MEVIRIKYDKDDIIQKSEEVEVCFKCSACSLFCPVTLNVSKYDIENAFIAQYLT</sequence>
<feature type="non-terminal residue" evidence="1">
    <location>
        <position position="54"/>
    </location>
</feature>
<dbReference type="EMBL" id="BARW01009765">
    <property type="protein sequence ID" value="GAI84317.1"/>
    <property type="molecule type" value="Genomic_DNA"/>
</dbReference>
<dbReference type="PROSITE" id="PS00198">
    <property type="entry name" value="4FE4S_FER_1"/>
    <property type="match status" value="1"/>
</dbReference>
<reference evidence="1" key="1">
    <citation type="journal article" date="2014" name="Front. Microbiol.">
        <title>High frequency of phylogenetically diverse reductive dehalogenase-homologous genes in deep subseafloor sedimentary metagenomes.</title>
        <authorList>
            <person name="Kawai M."/>
            <person name="Futagami T."/>
            <person name="Toyoda A."/>
            <person name="Takaki Y."/>
            <person name="Nishi S."/>
            <person name="Hori S."/>
            <person name="Arai W."/>
            <person name="Tsubouchi T."/>
            <person name="Morono Y."/>
            <person name="Uchiyama I."/>
            <person name="Ito T."/>
            <person name="Fujiyama A."/>
            <person name="Inagaki F."/>
            <person name="Takami H."/>
        </authorList>
    </citation>
    <scope>NUCLEOTIDE SEQUENCE</scope>
    <source>
        <strain evidence="1">Expedition CK06-06</strain>
    </source>
</reference>
<dbReference type="InterPro" id="IPR017900">
    <property type="entry name" value="4Fe4S_Fe_S_CS"/>
</dbReference>
<name>X1RU72_9ZZZZ</name>
<evidence type="ECO:0000313" key="1">
    <source>
        <dbReference type="EMBL" id="GAI84317.1"/>
    </source>
</evidence>
<dbReference type="AlphaFoldDB" id="X1RU72"/>
<accession>X1RU72</accession>
<protein>
    <recommendedName>
        <fullName evidence="2">4Fe-4S ferredoxin-type domain-containing protein</fullName>
    </recommendedName>
</protein>
<evidence type="ECO:0008006" key="2">
    <source>
        <dbReference type="Google" id="ProtNLM"/>
    </source>
</evidence>